<evidence type="ECO:0000256" key="1">
    <source>
        <dbReference type="SAM" id="Phobius"/>
    </source>
</evidence>
<dbReference type="EMBL" id="MT143085">
    <property type="protein sequence ID" value="QJA92653.1"/>
    <property type="molecule type" value="Genomic_DNA"/>
</dbReference>
<feature type="transmembrane region" description="Helical" evidence="1">
    <location>
        <begin position="63"/>
        <end position="88"/>
    </location>
</feature>
<keyword evidence="1" id="KW-0812">Transmembrane</keyword>
<name>A0A6M3LE42_9ZZZZ</name>
<accession>A0A6M3LE42</accession>
<evidence type="ECO:0000313" key="2">
    <source>
        <dbReference type="EMBL" id="QJA92653.1"/>
    </source>
</evidence>
<keyword evidence="1" id="KW-0472">Membrane</keyword>
<protein>
    <submittedName>
        <fullName evidence="2">Uncharacterized protein</fullName>
    </submittedName>
</protein>
<dbReference type="AlphaFoldDB" id="A0A6M3LE42"/>
<gene>
    <name evidence="2" type="ORF">MM415B04538_0006</name>
</gene>
<proteinExistence type="predicted"/>
<reference evidence="2" key="1">
    <citation type="submission" date="2020-03" db="EMBL/GenBank/DDBJ databases">
        <title>The deep terrestrial virosphere.</title>
        <authorList>
            <person name="Holmfeldt K."/>
            <person name="Nilsson E."/>
            <person name="Simone D."/>
            <person name="Lopez-Fernandez M."/>
            <person name="Wu X."/>
            <person name="de Brujin I."/>
            <person name="Lundin D."/>
            <person name="Andersson A."/>
            <person name="Bertilsson S."/>
            <person name="Dopson M."/>
        </authorList>
    </citation>
    <scope>NUCLEOTIDE SEQUENCE</scope>
    <source>
        <strain evidence="2">MM415B04538</strain>
    </source>
</reference>
<sequence length="103" mass="10874">MTRDTLAWVGLAALVVGLLAFDSTLFTSGDNARYIALARSVWAGDGLVHTWGTKLSVERSAAILLPVVLAPVSSSIVLCKGVVLLFWIGGMVAFAKLLEEVEG</sequence>
<keyword evidence="1" id="KW-1133">Transmembrane helix</keyword>
<organism evidence="2">
    <name type="scientific">viral metagenome</name>
    <dbReference type="NCBI Taxonomy" id="1070528"/>
    <lineage>
        <taxon>unclassified sequences</taxon>
        <taxon>metagenomes</taxon>
        <taxon>organismal metagenomes</taxon>
    </lineage>
</organism>